<accession>A0A4Y2PY16</accession>
<protein>
    <submittedName>
        <fullName evidence="1">Uncharacterized protein</fullName>
    </submittedName>
</protein>
<evidence type="ECO:0000313" key="2">
    <source>
        <dbReference type="Proteomes" id="UP000499080"/>
    </source>
</evidence>
<name>A0A4Y2PY16_ARAVE</name>
<dbReference type="Proteomes" id="UP000499080">
    <property type="component" value="Unassembled WGS sequence"/>
</dbReference>
<organism evidence="1 2">
    <name type="scientific">Araneus ventricosus</name>
    <name type="common">Orbweaver spider</name>
    <name type="synonym">Epeira ventricosa</name>
    <dbReference type="NCBI Taxonomy" id="182803"/>
    <lineage>
        <taxon>Eukaryota</taxon>
        <taxon>Metazoa</taxon>
        <taxon>Ecdysozoa</taxon>
        <taxon>Arthropoda</taxon>
        <taxon>Chelicerata</taxon>
        <taxon>Arachnida</taxon>
        <taxon>Araneae</taxon>
        <taxon>Araneomorphae</taxon>
        <taxon>Entelegynae</taxon>
        <taxon>Araneoidea</taxon>
        <taxon>Araneidae</taxon>
        <taxon>Araneus</taxon>
    </lineage>
</organism>
<comment type="caution">
    <text evidence="1">The sequence shown here is derived from an EMBL/GenBank/DDBJ whole genome shotgun (WGS) entry which is preliminary data.</text>
</comment>
<dbReference type="EMBL" id="BGPR01135587">
    <property type="protein sequence ID" value="GBN55982.1"/>
    <property type="molecule type" value="Genomic_DNA"/>
</dbReference>
<dbReference type="AlphaFoldDB" id="A0A4Y2PY16"/>
<evidence type="ECO:0000313" key="1">
    <source>
        <dbReference type="EMBL" id="GBN55982.1"/>
    </source>
</evidence>
<keyword evidence="2" id="KW-1185">Reference proteome</keyword>
<sequence length="96" mass="10319">AVEPLSKGSKRNLKSWVWAPENHHNGRRSLPVAICQTPEDTNSATAGVPVLCCCRKTHIPPNCVAQTACRRTVLTTTCCLCAFVPRAHQSAIALGP</sequence>
<reference evidence="1 2" key="1">
    <citation type="journal article" date="2019" name="Sci. Rep.">
        <title>Orb-weaving spider Araneus ventricosus genome elucidates the spidroin gene catalogue.</title>
        <authorList>
            <person name="Kono N."/>
            <person name="Nakamura H."/>
            <person name="Ohtoshi R."/>
            <person name="Moran D.A.P."/>
            <person name="Shinohara A."/>
            <person name="Yoshida Y."/>
            <person name="Fujiwara M."/>
            <person name="Mori M."/>
            <person name="Tomita M."/>
            <person name="Arakawa K."/>
        </authorList>
    </citation>
    <scope>NUCLEOTIDE SEQUENCE [LARGE SCALE GENOMIC DNA]</scope>
</reference>
<proteinExistence type="predicted"/>
<feature type="non-terminal residue" evidence="1">
    <location>
        <position position="1"/>
    </location>
</feature>
<gene>
    <name evidence="1" type="ORF">AVEN_225685_1</name>
</gene>